<protein>
    <recommendedName>
        <fullName evidence="3">DKNYY family protein</fullName>
    </recommendedName>
</protein>
<comment type="caution">
    <text evidence="1">The sequence shown here is derived from an EMBL/GenBank/DDBJ whole genome shotgun (WGS) entry which is preliminary data.</text>
</comment>
<gene>
    <name evidence="1" type="ORF">GCM10023188_11220</name>
</gene>
<organism evidence="1 2">
    <name type="scientific">Pontibacter saemangeumensis</name>
    <dbReference type="NCBI Taxonomy" id="1084525"/>
    <lineage>
        <taxon>Bacteria</taxon>
        <taxon>Pseudomonadati</taxon>
        <taxon>Bacteroidota</taxon>
        <taxon>Cytophagia</taxon>
        <taxon>Cytophagales</taxon>
        <taxon>Hymenobacteraceae</taxon>
        <taxon>Pontibacter</taxon>
    </lineage>
</organism>
<name>A0ABP8LG60_9BACT</name>
<evidence type="ECO:0000313" key="2">
    <source>
        <dbReference type="Proteomes" id="UP001500552"/>
    </source>
</evidence>
<keyword evidence="2" id="KW-1185">Reference proteome</keyword>
<reference evidence="2" key="1">
    <citation type="journal article" date="2019" name="Int. J. Syst. Evol. Microbiol.">
        <title>The Global Catalogue of Microorganisms (GCM) 10K type strain sequencing project: providing services to taxonomists for standard genome sequencing and annotation.</title>
        <authorList>
            <consortium name="The Broad Institute Genomics Platform"/>
            <consortium name="The Broad Institute Genome Sequencing Center for Infectious Disease"/>
            <person name="Wu L."/>
            <person name="Ma J."/>
        </authorList>
    </citation>
    <scope>NUCLEOTIDE SEQUENCE [LARGE SCALE GENOMIC DNA]</scope>
    <source>
        <strain evidence="2">JCM 17926</strain>
    </source>
</reference>
<evidence type="ECO:0000313" key="1">
    <source>
        <dbReference type="EMBL" id="GAA4427755.1"/>
    </source>
</evidence>
<sequence length="249" mass="28824">MRKALLLLVVLAGIVAGCEDKYKDPDPKAMGYDYYPLEIGAYRIYNVTDIKFKFNKGDTLRFQMRERIDTSFYDQTNALVYKVIRSVRTNENSIWKDDSVMTVSISNNMVQLTRDNTKYVKLVFPIKEGGEWVGDAFNDHFYNDNVVLIRNSKIRDGKELYTYANVGASYDVGEINFPNTVTVIQNSPETYPIRIDERKEVYAEGVGLVYRIYNRVVFEPCADDQCEFGEGYKLDGHERHEELITYGTR</sequence>
<dbReference type="Proteomes" id="UP001500552">
    <property type="component" value="Unassembled WGS sequence"/>
</dbReference>
<proteinExistence type="predicted"/>
<accession>A0ABP8LG60</accession>
<dbReference type="RefSeq" id="WP_345157416.1">
    <property type="nucleotide sequence ID" value="NZ_BAABHC010000004.1"/>
</dbReference>
<dbReference type="PROSITE" id="PS51257">
    <property type="entry name" value="PROKAR_LIPOPROTEIN"/>
    <property type="match status" value="1"/>
</dbReference>
<evidence type="ECO:0008006" key="3">
    <source>
        <dbReference type="Google" id="ProtNLM"/>
    </source>
</evidence>
<dbReference type="EMBL" id="BAABHC010000004">
    <property type="protein sequence ID" value="GAA4427755.1"/>
    <property type="molecule type" value="Genomic_DNA"/>
</dbReference>